<dbReference type="GO" id="GO:0004015">
    <property type="term" value="F:adenosylmethionine-8-amino-7-oxononanoate transaminase activity"/>
    <property type="evidence" value="ECO:0007669"/>
    <property type="project" value="UniProtKB-UniRule"/>
</dbReference>
<gene>
    <name evidence="9 10" type="primary">bioA</name>
    <name evidence="10" type="ORF">OPDIPICF_03252</name>
</gene>
<feature type="binding site" evidence="9">
    <location>
        <begin position="316"/>
        <end position="317"/>
    </location>
    <ligand>
        <name>pyridoxal 5'-phosphate</name>
        <dbReference type="ChEBI" id="CHEBI:597326"/>
    </ligand>
</feature>
<dbReference type="GO" id="GO:0005737">
    <property type="term" value="C:cytoplasm"/>
    <property type="evidence" value="ECO:0007669"/>
    <property type="project" value="UniProtKB-SubCell"/>
</dbReference>
<comment type="similarity">
    <text evidence="9">Belongs to the class-III pyridoxal-phosphate-dependent aminotransferase family. BioA subfamily.</text>
</comment>
<evidence type="ECO:0000256" key="3">
    <source>
        <dbReference type="ARBA" id="ARBA00022576"/>
    </source>
</evidence>
<comment type="subcellular location">
    <subcellularLocation>
        <location evidence="9">Cytoplasm</location>
    </subcellularLocation>
</comment>
<feature type="site" description="Participates in the substrate recognition with KAPA and in a stacking interaction with the adenine ring of SAM" evidence="9">
    <location>
        <position position="23"/>
    </location>
</feature>
<keyword evidence="5 9" id="KW-0949">S-adenosyl-L-methionine</keyword>
<evidence type="ECO:0000256" key="6">
    <source>
        <dbReference type="ARBA" id="ARBA00022756"/>
    </source>
</evidence>
<dbReference type="InterPro" id="IPR049704">
    <property type="entry name" value="Aminotrans_3_PPA_site"/>
</dbReference>
<dbReference type="InterPro" id="IPR015422">
    <property type="entry name" value="PyrdxlP-dep_Trfase_small"/>
</dbReference>
<dbReference type="NCBIfam" id="NF004624">
    <property type="entry name" value="PRK05964.1"/>
    <property type="match status" value="1"/>
</dbReference>
<dbReference type="Proteomes" id="UP000441399">
    <property type="component" value="Unassembled WGS sequence"/>
</dbReference>
<dbReference type="AlphaFoldDB" id="A0A5S9QZZ4"/>
<dbReference type="PANTHER" id="PTHR42684">
    <property type="entry name" value="ADENOSYLMETHIONINE-8-AMINO-7-OXONONANOATE AMINOTRANSFERASE"/>
    <property type="match status" value="1"/>
</dbReference>
<feature type="binding site" evidence="9">
    <location>
        <position position="282"/>
    </location>
    <ligand>
        <name>substrate</name>
    </ligand>
</feature>
<comment type="cofactor">
    <cofactor evidence="1 9">
        <name>pyridoxal 5'-phosphate</name>
        <dbReference type="ChEBI" id="CHEBI:597326"/>
    </cofactor>
</comment>
<dbReference type="EMBL" id="CACSIO010000061">
    <property type="protein sequence ID" value="CAA0124931.1"/>
    <property type="molecule type" value="Genomic_DNA"/>
</dbReference>
<feature type="binding site" evidence="9">
    <location>
        <position position="399"/>
    </location>
    <ligand>
        <name>substrate</name>
    </ligand>
</feature>
<protein>
    <recommendedName>
        <fullName evidence="9">Adenosylmethionine-8-amino-7-oxononanoate aminotransferase</fullName>
        <ecNumber evidence="9">2.6.1.62</ecNumber>
    </recommendedName>
    <alternativeName>
        <fullName evidence="9">7,8-diamino-pelargonic acid aminotransferase</fullName>
        <shortName evidence="9">DAPA AT</shortName>
        <shortName evidence="9">DAPA aminotransferase</shortName>
    </alternativeName>
    <alternativeName>
        <fullName evidence="9">7,8-diaminononanoate synthase</fullName>
        <shortName evidence="9">DANS</shortName>
    </alternativeName>
    <alternativeName>
        <fullName evidence="9">Diaminopelargonic acid synthase</fullName>
    </alternativeName>
</protein>
<feature type="binding site" evidence="9">
    <location>
        <position position="58"/>
    </location>
    <ligand>
        <name>substrate</name>
    </ligand>
</feature>
<dbReference type="Pfam" id="PF00202">
    <property type="entry name" value="Aminotran_3"/>
    <property type="match status" value="1"/>
</dbReference>
<evidence type="ECO:0000256" key="1">
    <source>
        <dbReference type="ARBA" id="ARBA00001933"/>
    </source>
</evidence>
<dbReference type="CDD" id="cd00610">
    <property type="entry name" value="OAT_like"/>
    <property type="match status" value="1"/>
</dbReference>
<dbReference type="GO" id="GO:0009102">
    <property type="term" value="P:biotin biosynthetic process"/>
    <property type="evidence" value="ECO:0007669"/>
    <property type="project" value="UniProtKB-UniRule"/>
</dbReference>
<dbReference type="InterPro" id="IPR015421">
    <property type="entry name" value="PyrdxlP-dep_Trfase_major"/>
</dbReference>
<accession>A0A5S9QZZ4</accession>
<comment type="function">
    <text evidence="9">Catalyzes the transfer of the alpha-amino group from S-adenosyl-L-methionine (SAM) to 7-keto-8-aminopelargonic acid (KAPA) to form 7,8-diaminopelargonic acid (DAPA). It is the only aminotransferase known to utilize SAM as an amino donor.</text>
</comment>
<dbReference type="Gene3D" id="3.40.640.10">
    <property type="entry name" value="Type I PLP-dependent aspartate aminotransferase-like (Major domain)"/>
    <property type="match status" value="1"/>
</dbReference>
<evidence type="ECO:0000256" key="2">
    <source>
        <dbReference type="ARBA" id="ARBA00005063"/>
    </source>
</evidence>
<dbReference type="InterPro" id="IPR005815">
    <property type="entry name" value="BioA"/>
</dbReference>
<keyword evidence="4 9" id="KW-0808">Transferase</keyword>
<evidence type="ECO:0000313" key="11">
    <source>
        <dbReference type="Proteomes" id="UP000441399"/>
    </source>
</evidence>
<dbReference type="SUPFAM" id="SSF53383">
    <property type="entry name" value="PLP-dependent transferases"/>
    <property type="match status" value="1"/>
</dbReference>
<dbReference type="HAMAP" id="MF_00834">
    <property type="entry name" value="BioA"/>
    <property type="match status" value="1"/>
</dbReference>
<feature type="modified residue" description="N6-(pyridoxal phosphate)lysine" evidence="9">
    <location>
        <position position="282"/>
    </location>
</feature>
<feature type="binding site" evidence="9">
    <location>
        <position position="253"/>
    </location>
    <ligand>
        <name>pyridoxal 5'-phosphate</name>
        <dbReference type="ChEBI" id="CHEBI:597326"/>
    </ligand>
</feature>
<dbReference type="GO" id="GO:0030170">
    <property type="term" value="F:pyridoxal phosphate binding"/>
    <property type="evidence" value="ECO:0007669"/>
    <property type="project" value="UniProtKB-UniRule"/>
</dbReference>
<dbReference type="Gene3D" id="3.90.1150.10">
    <property type="entry name" value="Aspartate Aminotransferase, domain 1"/>
    <property type="match status" value="1"/>
</dbReference>
<keyword evidence="6 9" id="KW-0093">Biotin biosynthesis</keyword>
<reference evidence="10 11" key="1">
    <citation type="submission" date="2019-11" db="EMBL/GenBank/DDBJ databases">
        <authorList>
            <person name="Holert J."/>
        </authorList>
    </citation>
    <scope>NUCLEOTIDE SEQUENCE [LARGE SCALE GENOMIC DNA]</scope>
    <source>
        <strain evidence="10">SB11_3</strain>
    </source>
</reference>
<feature type="binding site" evidence="9">
    <location>
        <begin position="118"/>
        <end position="119"/>
    </location>
    <ligand>
        <name>pyridoxal 5'-phosphate</name>
        <dbReference type="ChEBI" id="CHEBI:597326"/>
    </ligand>
</feature>
<organism evidence="10 11">
    <name type="scientific">BD1-7 clade bacterium</name>
    <dbReference type="NCBI Taxonomy" id="2029982"/>
    <lineage>
        <taxon>Bacteria</taxon>
        <taxon>Pseudomonadati</taxon>
        <taxon>Pseudomonadota</taxon>
        <taxon>Gammaproteobacteria</taxon>
        <taxon>Cellvibrionales</taxon>
        <taxon>Spongiibacteraceae</taxon>
        <taxon>BD1-7 clade</taxon>
    </lineage>
</organism>
<evidence type="ECO:0000256" key="5">
    <source>
        <dbReference type="ARBA" id="ARBA00022691"/>
    </source>
</evidence>
<evidence type="ECO:0000256" key="8">
    <source>
        <dbReference type="ARBA" id="ARBA00048449"/>
    </source>
</evidence>
<dbReference type="InterPro" id="IPR005814">
    <property type="entry name" value="Aminotrans_3"/>
</dbReference>
<comment type="subunit">
    <text evidence="9">Homodimer.</text>
</comment>
<name>A0A5S9QZZ4_9GAMM</name>
<evidence type="ECO:0000313" key="10">
    <source>
        <dbReference type="EMBL" id="CAA0124931.1"/>
    </source>
</evidence>
<evidence type="ECO:0000256" key="4">
    <source>
        <dbReference type="ARBA" id="ARBA00022679"/>
    </source>
</evidence>
<keyword evidence="11" id="KW-1185">Reference proteome</keyword>
<dbReference type="NCBIfam" id="TIGR00508">
    <property type="entry name" value="bioA"/>
    <property type="match status" value="1"/>
</dbReference>
<comment type="catalytic activity">
    <reaction evidence="8 9">
        <text>(8S)-8-amino-7-oxononanoate + S-adenosyl-L-methionine = S-adenosyl-4-methylsulfanyl-2-oxobutanoate + (7R,8S)-7,8-diammoniononanoate</text>
        <dbReference type="Rhea" id="RHEA:16861"/>
        <dbReference type="ChEBI" id="CHEBI:16490"/>
        <dbReference type="ChEBI" id="CHEBI:59789"/>
        <dbReference type="ChEBI" id="CHEBI:149468"/>
        <dbReference type="ChEBI" id="CHEBI:149469"/>
        <dbReference type="EC" id="2.6.1.62"/>
    </reaction>
</comment>
<dbReference type="EC" id="2.6.1.62" evidence="9"/>
<dbReference type="OrthoDB" id="9801052at2"/>
<keyword evidence="7 9" id="KW-0663">Pyridoxal phosphate</keyword>
<evidence type="ECO:0000256" key="7">
    <source>
        <dbReference type="ARBA" id="ARBA00022898"/>
    </source>
</evidence>
<dbReference type="UniPathway" id="UPA00078">
    <property type="reaction ID" value="UER00160"/>
</dbReference>
<sequence>MSDPTPTSSDLIEFDKKHLWHPYTSMTNPSPMYVVESADGVRIRLDDGRELIDGMASWWSVIHGYNHPALNAAIENQLKKMAHVMFGGLTHQPAVDLGRKLVEITPPGLEKVFYADSGSVAVEVAIKMAVQYWLSQGESQKTKLVSLRNGYHGDTFGAMAVTDPDNGMHHLFKHTLAEHLFTVSPGCDFASQDYLTEDVEAVEALFFEHHQDIAALILEPIVQGAGGMKFYSPAFLKRIRALCDHWNILLIADEIATGFGRTGELFACTHAGITPDILTLGKAITGGYMSFAAALCTEKVAIGISEGEAGVLMHGPTFMANPMACAVSLASIDLLLGKDWKADIQHIKTCLESGLASAKVLPQVADVRVLGAIGVIELKQPVDMQKTQAMLVDEGVWVRPFGKLLYVMPPYVMNNDDLNTLTTAMVKVASQQ</sequence>
<dbReference type="PANTHER" id="PTHR42684:SF17">
    <property type="entry name" value="ADENOSYLMETHIONINE-8-AMINO-7-OXONONANOATE AMINOTRANSFERASE"/>
    <property type="match status" value="1"/>
</dbReference>
<evidence type="ECO:0000256" key="9">
    <source>
        <dbReference type="HAMAP-Rule" id="MF_00834"/>
    </source>
</evidence>
<dbReference type="PROSITE" id="PS00600">
    <property type="entry name" value="AA_TRANSFER_CLASS_3"/>
    <property type="match status" value="1"/>
</dbReference>
<feature type="binding site" evidence="9">
    <location>
        <position position="151"/>
    </location>
    <ligand>
        <name>substrate</name>
    </ligand>
</feature>
<keyword evidence="3 9" id="KW-0032">Aminotransferase</keyword>
<dbReference type="FunFam" id="3.40.640.10:FF:000041">
    <property type="entry name" value="Adenosylmethionine-8-amino-7-oxononanoate aminotransferase"/>
    <property type="match status" value="1"/>
</dbReference>
<keyword evidence="9" id="KW-0963">Cytoplasm</keyword>
<comment type="pathway">
    <text evidence="2 9">Cofactor biosynthesis; biotin biosynthesis; 7,8-diaminononanoate from 8-amino-7-oxononanoate (SAM route): step 1/1.</text>
</comment>
<dbReference type="NCBIfam" id="NF005940">
    <property type="entry name" value="PRK07986.1"/>
    <property type="match status" value="1"/>
</dbReference>
<proteinExistence type="inferred from homology"/>
<dbReference type="InterPro" id="IPR015424">
    <property type="entry name" value="PyrdxlP-dep_Trfase"/>
</dbReference>
<feature type="binding site" evidence="9">
    <location>
        <position position="315"/>
    </location>
    <ligand>
        <name>substrate</name>
    </ligand>
</feature>